<feature type="binding site" evidence="3">
    <location>
        <position position="101"/>
    </location>
    <ligand>
        <name>substrate</name>
    </ligand>
</feature>
<dbReference type="Gene3D" id="2.120.10.30">
    <property type="entry name" value="TolB, C-terminal domain"/>
    <property type="match status" value="1"/>
</dbReference>
<evidence type="ECO:0000256" key="3">
    <source>
        <dbReference type="PIRSR" id="PIRSR605511-2"/>
    </source>
</evidence>
<proteinExistence type="inferred from homology"/>
<evidence type="ECO:0000313" key="6">
    <source>
        <dbReference type="Proteomes" id="UP000715781"/>
    </source>
</evidence>
<feature type="binding site" evidence="3">
    <location>
        <position position="18"/>
    </location>
    <ligand>
        <name>a divalent metal cation</name>
        <dbReference type="ChEBI" id="CHEBI:60240"/>
    </ligand>
</feature>
<dbReference type="SUPFAM" id="SSF63829">
    <property type="entry name" value="Calcium-dependent phosphotriesterase"/>
    <property type="match status" value="1"/>
</dbReference>
<reference evidence="5" key="2">
    <citation type="journal article" date="2022" name="Microbiol. Resour. Announc.">
        <title>Metagenome Sequencing to Explore Phylogenomics of Terrestrial Cyanobacteria.</title>
        <authorList>
            <person name="Ward R.D."/>
            <person name="Stajich J.E."/>
            <person name="Johansen J.R."/>
            <person name="Huntemann M."/>
            <person name="Clum A."/>
            <person name="Foster B."/>
            <person name="Foster B."/>
            <person name="Roux S."/>
            <person name="Palaniappan K."/>
            <person name="Varghese N."/>
            <person name="Mukherjee S."/>
            <person name="Reddy T.B.K."/>
            <person name="Daum C."/>
            <person name="Copeland A."/>
            <person name="Chen I.A."/>
            <person name="Ivanova N.N."/>
            <person name="Kyrpides N.C."/>
            <person name="Shapiro N."/>
            <person name="Eloe-Fadrosh E.A."/>
            <person name="Pietrasiak N."/>
        </authorList>
    </citation>
    <scope>NUCLEOTIDE SEQUENCE</scope>
    <source>
        <strain evidence="5">JT2-VF2</strain>
    </source>
</reference>
<feature type="active site" description="Proton donor/acceptor" evidence="2">
    <location>
        <position position="198"/>
    </location>
</feature>
<evidence type="ECO:0000259" key="4">
    <source>
        <dbReference type="Pfam" id="PF08450"/>
    </source>
</evidence>
<dbReference type="GO" id="GO:0005509">
    <property type="term" value="F:calcium ion binding"/>
    <property type="evidence" value="ECO:0007669"/>
    <property type="project" value="TreeGrafter"/>
</dbReference>
<dbReference type="InterPro" id="IPR005511">
    <property type="entry name" value="SMP-30"/>
</dbReference>
<dbReference type="InterPro" id="IPR013658">
    <property type="entry name" value="SGL"/>
</dbReference>
<dbReference type="Proteomes" id="UP000715781">
    <property type="component" value="Unassembled WGS sequence"/>
</dbReference>
<feature type="domain" description="SMP-30/Gluconolactonase/LRE-like region" evidence="4">
    <location>
        <begin position="16"/>
        <end position="256"/>
    </location>
</feature>
<evidence type="ECO:0000256" key="1">
    <source>
        <dbReference type="ARBA" id="ARBA00008853"/>
    </source>
</evidence>
<organism evidence="5 6">
    <name type="scientific">Mojavia pulchra JT2-VF2</name>
    <dbReference type="NCBI Taxonomy" id="287848"/>
    <lineage>
        <taxon>Bacteria</taxon>
        <taxon>Bacillati</taxon>
        <taxon>Cyanobacteriota</taxon>
        <taxon>Cyanophyceae</taxon>
        <taxon>Nostocales</taxon>
        <taxon>Nostocaceae</taxon>
    </lineage>
</organism>
<name>A0A951UHJ3_9NOST</name>
<accession>A0A951UHJ3</accession>
<dbReference type="Pfam" id="PF08450">
    <property type="entry name" value="SGL"/>
    <property type="match status" value="1"/>
</dbReference>
<dbReference type="GO" id="GO:0004341">
    <property type="term" value="F:gluconolactonase activity"/>
    <property type="evidence" value="ECO:0007669"/>
    <property type="project" value="TreeGrafter"/>
</dbReference>
<comment type="similarity">
    <text evidence="1">Belongs to the SMP-30/CGR1 family.</text>
</comment>
<gene>
    <name evidence="5" type="ORF">KME32_19950</name>
</gene>
<reference evidence="5" key="1">
    <citation type="submission" date="2021-05" db="EMBL/GenBank/DDBJ databases">
        <authorList>
            <person name="Pietrasiak N."/>
            <person name="Ward R."/>
            <person name="Stajich J.E."/>
            <person name="Kurbessoian T."/>
        </authorList>
    </citation>
    <scope>NUCLEOTIDE SEQUENCE</scope>
    <source>
        <strain evidence="5">JT2-VF2</strain>
    </source>
</reference>
<evidence type="ECO:0000256" key="2">
    <source>
        <dbReference type="PIRSR" id="PIRSR605511-1"/>
    </source>
</evidence>
<protein>
    <submittedName>
        <fullName evidence="5">SMP-30/gluconolactonase/LRE family protein</fullName>
    </submittedName>
</protein>
<dbReference type="PRINTS" id="PR01790">
    <property type="entry name" value="SMP30FAMILY"/>
</dbReference>
<feature type="binding site" evidence="3">
    <location>
        <position position="103"/>
    </location>
    <ligand>
        <name>substrate</name>
    </ligand>
</feature>
<sequence length="303" mass="34417">MVQDKLYNVLNARARLGEGPIWDDTEKLLYWVDIFNHRVHQFHPASGKNVFFDVGDVVGAIAFAGANRLIMAQRHSLAFLDIQTGTVTSIVEMETDLLDNRFNDGKCDIQGRFWFGSMSASEKEQASLYRYDFDGSLQVMETGLTVSNGLGWSPDQKTFYLTDSPKQKIYAYDFDAVTGNISNRRIFVDLTGESFYPDGLTIDSQGYIWSAMWNGWCVIRFSTEGQEVFRLQLPVPLVTSCTFGGEDLQILYITTASIGLSQREIEKSFNSGDLFAFNTDVMGLPTYEFNLSKRHKQVYRRSH</sequence>
<keyword evidence="3" id="KW-0862">Zinc</keyword>
<dbReference type="AlphaFoldDB" id="A0A951UHJ3"/>
<feature type="binding site" evidence="3">
    <location>
        <position position="198"/>
    </location>
    <ligand>
        <name>a divalent metal cation</name>
        <dbReference type="ChEBI" id="CHEBI:60240"/>
    </ligand>
</feature>
<feature type="binding site" evidence="3">
    <location>
        <position position="148"/>
    </location>
    <ligand>
        <name>a divalent metal cation</name>
        <dbReference type="ChEBI" id="CHEBI:60240"/>
    </ligand>
</feature>
<evidence type="ECO:0000313" key="5">
    <source>
        <dbReference type="EMBL" id="MBW4563374.1"/>
    </source>
</evidence>
<comment type="cofactor">
    <cofactor evidence="3">
        <name>Zn(2+)</name>
        <dbReference type="ChEBI" id="CHEBI:29105"/>
    </cofactor>
    <text evidence="3">Binds 1 divalent metal cation per subunit.</text>
</comment>
<dbReference type="PANTHER" id="PTHR10907">
    <property type="entry name" value="REGUCALCIN"/>
    <property type="match status" value="1"/>
</dbReference>
<dbReference type="InterPro" id="IPR011042">
    <property type="entry name" value="6-blade_b-propeller_TolB-like"/>
</dbReference>
<dbReference type="GO" id="GO:0019853">
    <property type="term" value="P:L-ascorbic acid biosynthetic process"/>
    <property type="evidence" value="ECO:0007669"/>
    <property type="project" value="TreeGrafter"/>
</dbReference>
<comment type="caution">
    <text evidence="5">The sequence shown here is derived from an EMBL/GenBank/DDBJ whole genome shotgun (WGS) entry which is preliminary data.</text>
</comment>
<dbReference type="PANTHER" id="PTHR10907:SF47">
    <property type="entry name" value="REGUCALCIN"/>
    <property type="match status" value="1"/>
</dbReference>
<keyword evidence="3" id="KW-0479">Metal-binding</keyword>
<dbReference type="EMBL" id="JAHHHN010000012">
    <property type="protein sequence ID" value="MBW4563374.1"/>
    <property type="molecule type" value="Genomic_DNA"/>
</dbReference>